<accession>A0A0C2IJX1</accession>
<sequence>MEGFDEPQTELSNLIEKLEEIKLSLKLSELYQAWLFAHHVKSLTKHRIENFDILKACNNVGEYISLRLVSFLMYGLAKILITKIDLLGINDFYPLNLDVPKKEIKKNHEKLHDKKNLNKAICTTRTRTTTQKDTITIDPERITINEFQAYSIFDDNDNKDRNVSNRHIMDIEIPDTSMMDMPNDIASSVPNIYPCCDPININFDTVKRSLRNRKVRDTFKITLSKTEKCKIRARVKTFTAFNLNHLSFGQVSTKILDVVFRNDRDELYPERSFEFPRLDQPTPDADEFEFSRMSPIAQELPEAGSTNLSLMGRGSLALNLEAVKISEEGLNVSQVQTEFNVLEVNKHPDLNECVDFFLNKFIANNEPELLEYLFKMAKDRVEICRIFIGCLESVRGGIVRSLQKKAYGSIMVWRDENY</sequence>
<dbReference type="AlphaFoldDB" id="A0A0C2IJX1"/>
<reference evidence="2 3" key="1">
    <citation type="journal article" date="2014" name="Genome Biol. Evol.">
        <title>The genome of the myxosporean Thelohanellus kitauei shows adaptations to nutrient acquisition within its fish host.</title>
        <authorList>
            <person name="Yang Y."/>
            <person name="Xiong J."/>
            <person name="Zhou Z."/>
            <person name="Huo F."/>
            <person name="Miao W."/>
            <person name="Ran C."/>
            <person name="Liu Y."/>
            <person name="Zhang J."/>
            <person name="Feng J."/>
            <person name="Wang M."/>
            <person name="Wang M."/>
            <person name="Wang L."/>
            <person name="Yao B."/>
        </authorList>
    </citation>
    <scope>NUCLEOTIDE SEQUENCE [LARGE SCALE GENOMIC DNA]</scope>
    <source>
        <strain evidence="2">Wuqing</strain>
    </source>
</reference>
<evidence type="ECO:0000313" key="3">
    <source>
        <dbReference type="Proteomes" id="UP000031668"/>
    </source>
</evidence>
<keyword evidence="3" id="KW-1185">Reference proteome</keyword>
<proteinExistence type="predicted"/>
<dbReference type="EMBL" id="JWZT01003741">
    <property type="protein sequence ID" value="KII65679.1"/>
    <property type="molecule type" value="Genomic_DNA"/>
</dbReference>
<name>A0A0C2IJX1_THEKT</name>
<feature type="domain" description="Rad21/Rec8-like protein N-terminal" evidence="1">
    <location>
        <begin position="28"/>
        <end position="87"/>
    </location>
</feature>
<dbReference type="OrthoDB" id="10668766at2759"/>
<evidence type="ECO:0000313" key="2">
    <source>
        <dbReference type="EMBL" id="KII65679.1"/>
    </source>
</evidence>
<gene>
    <name evidence="2" type="ORF">RF11_16088</name>
</gene>
<dbReference type="InterPro" id="IPR006910">
    <property type="entry name" value="Rad21_Rec8_N"/>
</dbReference>
<comment type="caution">
    <text evidence="2">The sequence shown here is derived from an EMBL/GenBank/DDBJ whole genome shotgun (WGS) entry which is preliminary data.</text>
</comment>
<dbReference type="Pfam" id="PF04825">
    <property type="entry name" value="Rad21_Rec8_N"/>
    <property type="match status" value="1"/>
</dbReference>
<evidence type="ECO:0000259" key="1">
    <source>
        <dbReference type="Pfam" id="PF04825"/>
    </source>
</evidence>
<protein>
    <recommendedName>
        <fullName evidence="1">Rad21/Rec8-like protein N-terminal domain-containing protein</fullName>
    </recommendedName>
</protein>
<organism evidence="2 3">
    <name type="scientific">Thelohanellus kitauei</name>
    <name type="common">Myxosporean</name>
    <dbReference type="NCBI Taxonomy" id="669202"/>
    <lineage>
        <taxon>Eukaryota</taxon>
        <taxon>Metazoa</taxon>
        <taxon>Cnidaria</taxon>
        <taxon>Myxozoa</taxon>
        <taxon>Myxosporea</taxon>
        <taxon>Bivalvulida</taxon>
        <taxon>Platysporina</taxon>
        <taxon>Myxobolidae</taxon>
        <taxon>Thelohanellus</taxon>
    </lineage>
</organism>
<dbReference type="Proteomes" id="UP000031668">
    <property type="component" value="Unassembled WGS sequence"/>
</dbReference>